<evidence type="ECO:0000313" key="1">
    <source>
        <dbReference type="EMBL" id="TDY52844.1"/>
    </source>
</evidence>
<protein>
    <submittedName>
        <fullName evidence="1">Uncharacterized protein with GYD domain</fullName>
    </submittedName>
</protein>
<keyword evidence="2" id="KW-1185">Reference proteome</keyword>
<proteinExistence type="predicted"/>
<dbReference type="InterPro" id="IPR014845">
    <property type="entry name" value="GYD/TTHA1554"/>
</dbReference>
<sequence length="97" mass="10589">MATYIMLVNWTDQGIRSVKDTVKRAHAFREVAQGLGATLGTFKWTLGAYDLVVSLDCPDDETATRVGLALGLQGNVRTSTLRAFGEDEMERILGGLK</sequence>
<reference evidence="1 2" key="1">
    <citation type="submission" date="2019-03" db="EMBL/GenBank/DDBJ databases">
        <title>Genomic Encyclopedia of Type Strains, Phase III (KMG-III): the genomes of soil and plant-associated and newly described type strains.</title>
        <authorList>
            <person name="Whitman W."/>
        </authorList>
    </citation>
    <scope>NUCLEOTIDE SEQUENCE [LARGE SCALE GENOMIC DNA]</scope>
    <source>
        <strain evidence="1 2">LMG 29544</strain>
    </source>
</reference>
<comment type="caution">
    <text evidence="1">The sequence shown here is derived from an EMBL/GenBank/DDBJ whole genome shotgun (WGS) entry which is preliminary data.</text>
</comment>
<dbReference type="EMBL" id="SORE01000004">
    <property type="protein sequence ID" value="TDY52844.1"/>
    <property type="molecule type" value="Genomic_DNA"/>
</dbReference>
<dbReference type="Proteomes" id="UP000295509">
    <property type="component" value="Unassembled WGS sequence"/>
</dbReference>
<evidence type="ECO:0000313" key="2">
    <source>
        <dbReference type="Proteomes" id="UP000295509"/>
    </source>
</evidence>
<name>A0A4R8M0E4_9BURK</name>
<dbReference type="AlphaFoldDB" id="A0A4R8M0E4"/>
<accession>A0A4R8M0E4</accession>
<dbReference type="Pfam" id="PF08734">
    <property type="entry name" value="GYD"/>
    <property type="match status" value="1"/>
</dbReference>
<organism evidence="1 2">
    <name type="scientific">Paraburkholderia rhizosphaerae</name>
    <dbReference type="NCBI Taxonomy" id="480658"/>
    <lineage>
        <taxon>Bacteria</taxon>
        <taxon>Pseudomonadati</taxon>
        <taxon>Pseudomonadota</taxon>
        <taxon>Betaproteobacteria</taxon>
        <taxon>Burkholderiales</taxon>
        <taxon>Burkholderiaceae</taxon>
        <taxon>Paraburkholderia</taxon>
    </lineage>
</organism>
<dbReference type="RefSeq" id="WP_134190874.1">
    <property type="nucleotide sequence ID" value="NZ_JBHLUW010000002.1"/>
</dbReference>
<dbReference type="OrthoDB" id="5243930at2"/>
<gene>
    <name evidence="1" type="ORF">BX592_104126</name>
</gene>